<organism evidence="1 2">
    <name type="scientific">Saccharothrix xinjiangensis</name>
    <dbReference type="NCBI Taxonomy" id="204798"/>
    <lineage>
        <taxon>Bacteria</taxon>
        <taxon>Bacillati</taxon>
        <taxon>Actinomycetota</taxon>
        <taxon>Actinomycetes</taxon>
        <taxon>Pseudonocardiales</taxon>
        <taxon>Pseudonocardiaceae</taxon>
        <taxon>Saccharothrix</taxon>
    </lineage>
</organism>
<proteinExistence type="predicted"/>
<comment type="caution">
    <text evidence="1">The sequence shown here is derived from an EMBL/GenBank/DDBJ whole genome shotgun (WGS) entry which is preliminary data.</text>
</comment>
<evidence type="ECO:0000313" key="1">
    <source>
        <dbReference type="EMBL" id="MFC5057017.1"/>
    </source>
</evidence>
<sequence>MRLLLWIALTSALAVEGAMALPMLAGLAIVGCADARFYRGVRTPRVQDLFIR</sequence>
<dbReference type="EMBL" id="JBHSJB010000025">
    <property type="protein sequence ID" value="MFC5057017.1"/>
    <property type="molecule type" value="Genomic_DNA"/>
</dbReference>
<accession>A0ABV9Y649</accession>
<dbReference type="RefSeq" id="WP_344039080.1">
    <property type="nucleotide sequence ID" value="NZ_BAAAKE010000014.1"/>
</dbReference>
<gene>
    <name evidence="1" type="ORF">ACFPFM_25125</name>
</gene>
<dbReference type="Proteomes" id="UP001595833">
    <property type="component" value="Unassembled WGS sequence"/>
</dbReference>
<evidence type="ECO:0000313" key="2">
    <source>
        <dbReference type="Proteomes" id="UP001595833"/>
    </source>
</evidence>
<protein>
    <submittedName>
        <fullName evidence="1">Uncharacterized protein</fullName>
    </submittedName>
</protein>
<name>A0ABV9Y649_9PSEU</name>
<reference evidence="2" key="1">
    <citation type="journal article" date="2019" name="Int. J. Syst. Evol. Microbiol.">
        <title>The Global Catalogue of Microorganisms (GCM) 10K type strain sequencing project: providing services to taxonomists for standard genome sequencing and annotation.</title>
        <authorList>
            <consortium name="The Broad Institute Genomics Platform"/>
            <consortium name="The Broad Institute Genome Sequencing Center for Infectious Disease"/>
            <person name="Wu L."/>
            <person name="Ma J."/>
        </authorList>
    </citation>
    <scope>NUCLEOTIDE SEQUENCE [LARGE SCALE GENOMIC DNA]</scope>
    <source>
        <strain evidence="2">KCTC 12848</strain>
    </source>
</reference>
<keyword evidence="2" id="KW-1185">Reference proteome</keyword>
<dbReference type="PROSITE" id="PS51257">
    <property type="entry name" value="PROKAR_LIPOPROTEIN"/>
    <property type="match status" value="1"/>
</dbReference>